<dbReference type="PROSITE" id="PS51186">
    <property type="entry name" value="GNAT"/>
    <property type="match status" value="1"/>
</dbReference>
<dbReference type="Pfam" id="PF13607">
    <property type="entry name" value="Succ_CoA_lig"/>
    <property type="match status" value="1"/>
</dbReference>
<feature type="domain" description="N-acetyltransferase" evidence="1">
    <location>
        <begin position="16"/>
        <end position="166"/>
    </location>
</feature>
<keyword evidence="3" id="KW-1185">Reference proteome</keyword>
<evidence type="ECO:0000259" key="1">
    <source>
        <dbReference type="PROSITE" id="PS51186"/>
    </source>
</evidence>
<protein>
    <submittedName>
        <fullName evidence="2">Acyl-CoA synthetase (NDP forming)</fullName>
    </submittedName>
</protein>
<dbReference type="EMBL" id="VIWY01000006">
    <property type="protein sequence ID" value="TWG11331.1"/>
    <property type="molecule type" value="Genomic_DNA"/>
</dbReference>
<comment type="caution">
    <text evidence="2">The sequence shown here is derived from an EMBL/GenBank/DDBJ whole genome shotgun (WGS) entry which is preliminary data.</text>
</comment>
<dbReference type="GO" id="GO:0016747">
    <property type="term" value="F:acyltransferase activity, transferring groups other than amino-acyl groups"/>
    <property type="evidence" value="ECO:0007669"/>
    <property type="project" value="InterPro"/>
</dbReference>
<dbReference type="SUPFAM" id="SSF52210">
    <property type="entry name" value="Succinyl-CoA synthetase domains"/>
    <property type="match status" value="2"/>
</dbReference>
<dbReference type="RefSeq" id="WP_122978274.1">
    <property type="nucleotide sequence ID" value="NZ_BOMX01000149.1"/>
</dbReference>
<dbReference type="OrthoDB" id="190266at2"/>
<dbReference type="Gene3D" id="3.40.50.261">
    <property type="entry name" value="Succinyl-CoA synthetase domains"/>
    <property type="match status" value="2"/>
</dbReference>
<sequence>MSTGPADALAADGRIVSIRPVTARDRRAIAALYERASPENLRLRFFTWPTPATLAAEVDRLCRPQSGRFLAMLACEGDEVVGVASCDRTGDGPRGEFAVLVADRHHGRGIGTLLLEHLAARARRHGITAMTGEVLPGNTGMLKVARDLGPGCRPAFGEGVMDVVVDIGDDRTRSAIDHRDRVAGHASLRAFFTPASVAVAGAGRRPGGAGHETVRALQEYGFAGRVYAVNRSGAPIGATPGYRSLRDLPEPIELLVVAVPGDDVADVLRDGAAAGAHAAIVLTPGSGRAARTDLLTLARSLGIRVIGPGSLGVLNTAPATRLNAGLFPVTPPAGGLAVATQSGAVALALIENAARTGCGISSVVTLGEKADVTGNELINYWYDDPATRAVALHLESFANPGRFARLVRTLSYRKPVLAVRDPRSPATVDALFAQAGVVRTDNWADLMDAARMLTGQPLPAGRRLAVVSNAGDVVAGPGLTGRTVEVEATASAARFAAAAADAEGDMLLLVVAGTRVSPAVKILDALGVVADRRPQLPVAAVVIGGEGPAQLGNRGAPVYDLPERAMRALAHAADYAEWRRTPAGSPVEPGDVDPHRARTAIATALARGGGRQPAGRTAAVLAAYGIRLTWEPAGSAVHLVAGAVHDPLLGALVLLGDGPAQVPGDWTLGLAPLSELDAGRMCRSLRRAPQLNLTTGAALADLLLRLSRLAGDHPEIAGVDLDVQAGADGVRVVDADLRIAAPGAEPDPALRRLRGPETL</sequence>
<dbReference type="CDD" id="cd04301">
    <property type="entry name" value="NAT_SF"/>
    <property type="match status" value="1"/>
</dbReference>
<dbReference type="AlphaFoldDB" id="A0A561VI95"/>
<dbReference type="Pfam" id="PF13549">
    <property type="entry name" value="ATP-grasp_5"/>
    <property type="match status" value="1"/>
</dbReference>
<dbReference type="Pfam" id="PF00583">
    <property type="entry name" value="Acetyltransf_1"/>
    <property type="match status" value="1"/>
</dbReference>
<dbReference type="PANTHER" id="PTHR42793:SF1">
    <property type="entry name" value="PEPTIDYL-LYSINE N-ACETYLTRANSFERASE PATZ"/>
    <property type="match status" value="1"/>
</dbReference>
<dbReference type="InterPro" id="IPR016181">
    <property type="entry name" value="Acyl_CoA_acyltransferase"/>
</dbReference>
<dbReference type="PANTHER" id="PTHR42793">
    <property type="entry name" value="COA BINDING DOMAIN CONTAINING PROTEIN"/>
    <property type="match status" value="1"/>
</dbReference>
<reference evidence="2 3" key="1">
    <citation type="submission" date="2019-06" db="EMBL/GenBank/DDBJ databases">
        <title>Sequencing the genomes of 1000 actinobacteria strains.</title>
        <authorList>
            <person name="Klenk H.-P."/>
        </authorList>
    </citation>
    <scope>NUCLEOTIDE SEQUENCE [LARGE SCALE GENOMIC DNA]</scope>
    <source>
        <strain evidence="2 3">DSM 43866</strain>
    </source>
</reference>
<gene>
    <name evidence="2" type="ORF">FHX34_10661</name>
</gene>
<dbReference type="InterPro" id="IPR000182">
    <property type="entry name" value="GNAT_dom"/>
</dbReference>
<dbReference type="SUPFAM" id="SSF51735">
    <property type="entry name" value="NAD(P)-binding Rossmann-fold domains"/>
    <property type="match status" value="1"/>
</dbReference>
<dbReference type="SUPFAM" id="SSF55729">
    <property type="entry name" value="Acyl-CoA N-acyltransferases (Nat)"/>
    <property type="match status" value="1"/>
</dbReference>
<dbReference type="Proteomes" id="UP000320239">
    <property type="component" value="Unassembled WGS sequence"/>
</dbReference>
<dbReference type="Pfam" id="PF13380">
    <property type="entry name" value="CoA_binding_2"/>
    <property type="match status" value="1"/>
</dbReference>
<dbReference type="InterPro" id="IPR032875">
    <property type="entry name" value="Succ_CoA_lig_flav_dom"/>
</dbReference>
<accession>A0A561VI95</accession>
<name>A0A561VI95_ACTTI</name>
<dbReference type="InterPro" id="IPR016102">
    <property type="entry name" value="Succinyl-CoA_synth-like"/>
</dbReference>
<evidence type="ECO:0000313" key="3">
    <source>
        <dbReference type="Proteomes" id="UP000320239"/>
    </source>
</evidence>
<dbReference type="Gene3D" id="3.40.630.30">
    <property type="match status" value="1"/>
</dbReference>
<dbReference type="SMART" id="SM00881">
    <property type="entry name" value="CoA_binding"/>
    <property type="match status" value="1"/>
</dbReference>
<proteinExistence type="predicted"/>
<organism evidence="2 3">
    <name type="scientific">Actinoplanes teichomyceticus</name>
    <dbReference type="NCBI Taxonomy" id="1867"/>
    <lineage>
        <taxon>Bacteria</taxon>
        <taxon>Bacillati</taxon>
        <taxon>Actinomycetota</taxon>
        <taxon>Actinomycetes</taxon>
        <taxon>Micromonosporales</taxon>
        <taxon>Micromonosporaceae</taxon>
        <taxon>Actinoplanes</taxon>
    </lineage>
</organism>
<evidence type="ECO:0000313" key="2">
    <source>
        <dbReference type="EMBL" id="TWG11331.1"/>
    </source>
</evidence>
<dbReference type="Gene3D" id="3.40.50.720">
    <property type="entry name" value="NAD(P)-binding Rossmann-like Domain"/>
    <property type="match status" value="1"/>
</dbReference>
<dbReference type="InterPro" id="IPR003781">
    <property type="entry name" value="CoA-bd"/>
</dbReference>
<dbReference type="InterPro" id="IPR036291">
    <property type="entry name" value="NAD(P)-bd_dom_sf"/>
</dbReference>
<dbReference type="Gene3D" id="3.30.470.20">
    <property type="entry name" value="ATP-grasp fold, B domain"/>
    <property type="match status" value="1"/>
</dbReference>